<dbReference type="SMART" id="SM01230">
    <property type="entry name" value="Gln-synt_C"/>
    <property type="match status" value="1"/>
</dbReference>
<dbReference type="SUPFAM" id="SSF55931">
    <property type="entry name" value="Glutamine synthetase/guanido kinase"/>
    <property type="match status" value="1"/>
</dbReference>
<evidence type="ECO:0000256" key="3">
    <source>
        <dbReference type="RuleBase" id="RU000384"/>
    </source>
</evidence>
<keyword evidence="6" id="KW-0808">Transferase</keyword>
<dbReference type="STRING" id="1344416.A0A139ALZ8"/>
<sequence>MTVDLIESDAGFGPSPSAQKTATATANGDSTKTYPRLCDKDQIASAKEWCKQHSIHGVHVLLVDYGNVARTIAYTVPRFLSILKSGTQTNFTVPAMLLYKDTVAQGSVFSVFTGPDFRFDLASLKLVPWLPGHALCMAYQYSSDGITPWAYDARSFLKKQLDEFRELTGCEVVVGPEFEFFLWREDDKGVPTKYHTSSAQEFAAFRSHGGKVSQILDAINASLETAGLNPQHFQSEGAPSQFELSILHKDAMTTADNMVYTRECIRAVPEVQFGTKATLSPKPFLDTFGNGSHIHISFLDPTSNTNVFPSPSGKFGISELGQHFMAGILDHLTGLCAVVMPTEMSYDRAVPGNWSGCFKGWGVENRMCALRLQLQVPHGTARDVEFKVQDHTSNPYLSIGCIIAAGMDGIRRKLPLPDPVEKEPEKLSPEEVKATGAARLPTSLKEALKCLEGDEYLKEVLGPIYKEYYLMKMDESTHCETLDALDKLKLFLRKY</sequence>
<proteinExistence type="inferred from homology"/>
<dbReference type="OrthoDB" id="77835at2759"/>
<feature type="region of interest" description="Disordered" evidence="4">
    <location>
        <begin position="1"/>
        <end position="30"/>
    </location>
</feature>
<dbReference type="EMBL" id="KQ965745">
    <property type="protein sequence ID" value="KXS17806.1"/>
    <property type="molecule type" value="Genomic_DNA"/>
</dbReference>
<keyword evidence="1" id="KW-0436">Ligase</keyword>
<evidence type="ECO:0000256" key="1">
    <source>
        <dbReference type="ARBA" id="ARBA00022598"/>
    </source>
</evidence>
<dbReference type="Pfam" id="PF00120">
    <property type="entry name" value="Gln-synt_C"/>
    <property type="match status" value="1"/>
</dbReference>
<keyword evidence="6" id="KW-0418">Kinase</keyword>
<dbReference type="InterPro" id="IPR008146">
    <property type="entry name" value="Gln_synth_cat_dom"/>
</dbReference>
<reference evidence="6 7" key="1">
    <citation type="journal article" date="2015" name="Genome Biol. Evol.">
        <title>Phylogenomic analyses indicate that early fungi evolved digesting cell walls of algal ancestors of land plants.</title>
        <authorList>
            <person name="Chang Y."/>
            <person name="Wang S."/>
            <person name="Sekimoto S."/>
            <person name="Aerts A.L."/>
            <person name="Choi C."/>
            <person name="Clum A."/>
            <person name="LaButti K.M."/>
            <person name="Lindquist E.A."/>
            <person name="Yee Ngan C."/>
            <person name="Ohm R.A."/>
            <person name="Salamov A.A."/>
            <person name="Grigoriev I.V."/>
            <person name="Spatafora J.W."/>
            <person name="Berbee M.L."/>
        </authorList>
    </citation>
    <scope>NUCLEOTIDE SEQUENCE [LARGE SCALE GENOMIC DNA]</scope>
    <source>
        <strain evidence="6 7">JEL478</strain>
    </source>
</reference>
<dbReference type="Gene3D" id="3.30.590.10">
    <property type="entry name" value="Glutamine synthetase/guanido kinase, catalytic domain"/>
    <property type="match status" value="1"/>
</dbReference>
<dbReference type="Proteomes" id="UP000070544">
    <property type="component" value="Unassembled WGS sequence"/>
</dbReference>
<dbReference type="GO" id="GO:0004356">
    <property type="term" value="F:glutamine synthetase activity"/>
    <property type="evidence" value="ECO:0007669"/>
    <property type="project" value="InterPro"/>
</dbReference>
<name>A0A139ALZ8_GONPJ</name>
<evidence type="ECO:0000256" key="2">
    <source>
        <dbReference type="PROSITE-ProRule" id="PRU01331"/>
    </source>
</evidence>
<dbReference type="AlphaFoldDB" id="A0A139ALZ8"/>
<protein>
    <submittedName>
        <fullName evidence="6">Glutamine synthetase/guanido kinase</fullName>
    </submittedName>
</protein>
<evidence type="ECO:0000256" key="4">
    <source>
        <dbReference type="SAM" id="MobiDB-lite"/>
    </source>
</evidence>
<dbReference type="PROSITE" id="PS51987">
    <property type="entry name" value="GS_CATALYTIC"/>
    <property type="match status" value="1"/>
</dbReference>
<keyword evidence="7" id="KW-1185">Reference proteome</keyword>
<accession>A0A139ALZ8</accession>
<comment type="similarity">
    <text evidence="2 3">Belongs to the glutamine synthetase family.</text>
</comment>
<dbReference type="PANTHER" id="PTHR43785:SF2">
    <property type="entry name" value="TYPE-1 GLUTAMINE SYNTHETASE 1"/>
    <property type="match status" value="1"/>
</dbReference>
<evidence type="ECO:0000313" key="6">
    <source>
        <dbReference type="EMBL" id="KXS17806.1"/>
    </source>
</evidence>
<dbReference type="GO" id="GO:0016301">
    <property type="term" value="F:kinase activity"/>
    <property type="evidence" value="ECO:0007669"/>
    <property type="project" value="UniProtKB-KW"/>
</dbReference>
<feature type="domain" description="GS catalytic" evidence="5">
    <location>
        <begin position="153"/>
        <end position="495"/>
    </location>
</feature>
<evidence type="ECO:0000313" key="7">
    <source>
        <dbReference type="Proteomes" id="UP000070544"/>
    </source>
</evidence>
<gene>
    <name evidence="6" type="ORF">M427DRAFT_30260</name>
</gene>
<organism evidence="6 7">
    <name type="scientific">Gonapodya prolifera (strain JEL478)</name>
    <name type="common">Monoblepharis prolifera</name>
    <dbReference type="NCBI Taxonomy" id="1344416"/>
    <lineage>
        <taxon>Eukaryota</taxon>
        <taxon>Fungi</taxon>
        <taxon>Fungi incertae sedis</taxon>
        <taxon>Chytridiomycota</taxon>
        <taxon>Chytridiomycota incertae sedis</taxon>
        <taxon>Monoblepharidomycetes</taxon>
        <taxon>Monoblepharidales</taxon>
        <taxon>Gonapodyaceae</taxon>
        <taxon>Gonapodya</taxon>
    </lineage>
</organism>
<dbReference type="InterPro" id="IPR014746">
    <property type="entry name" value="Gln_synth/guanido_kin_cat_dom"/>
</dbReference>
<dbReference type="PANTHER" id="PTHR43785">
    <property type="entry name" value="GAMMA-GLUTAMYLPUTRESCINE SYNTHETASE"/>
    <property type="match status" value="1"/>
</dbReference>
<feature type="compositionally biased region" description="Polar residues" evidence="4">
    <location>
        <begin position="16"/>
        <end position="30"/>
    </location>
</feature>
<evidence type="ECO:0000259" key="5">
    <source>
        <dbReference type="PROSITE" id="PS51987"/>
    </source>
</evidence>